<dbReference type="SMART" id="SM00344">
    <property type="entry name" value="HTH_ASNC"/>
    <property type="match status" value="1"/>
</dbReference>
<accession>A0A3S3VG40</accession>
<evidence type="ECO:0000313" key="5">
    <source>
        <dbReference type="EMBL" id="RWX73789.1"/>
    </source>
</evidence>
<dbReference type="PRINTS" id="PR00033">
    <property type="entry name" value="HTHASNC"/>
</dbReference>
<gene>
    <name evidence="5" type="ORF">Metus_0568</name>
</gene>
<dbReference type="EMBL" id="RXGA01000002">
    <property type="protein sequence ID" value="RWX73789.1"/>
    <property type="molecule type" value="Genomic_DNA"/>
</dbReference>
<dbReference type="AlphaFoldDB" id="A0A3S3VG40"/>
<dbReference type="GO" id="GO:0043200">
    <property type="term" value="P:response to amino acid"/>
    <property type="evidence" value="ECO:0007669"/>
    <property type="project" value="TreeGrafter"/>
</dbReference>
<dbReference type="Gene3D" id="3.30.70.920">
    <property type="match status" value="1"/>
</dbReference>
<dbReference type="CDD" id="cd00090">
    <property type="entry name" value="HTH_ARSR"/>
    <property type="match status" value="1"/>
</dbReference>
<organism evidence="5 6">
    <name type="scientific">Methanosuratincola subterraneus</name>
    <dbReference type="NCBI Taxonomy" id="2593994"/>
    <lineage>
        <taxon>Archaea</taxon>
        <taxon>Thermoproteota</taxon>
        <taxon>Methanosuratincolia</taxon>
        <taxon>Candidatus Methanomethylicales</taxon>
        <taxon>Candidatus Methanomethylicaceae</taxon>
        <taxon>Candidatus Methanosuratincola (ex Vanwonterghem et al. 2016)</taxon>
    </lineage>
</organism>
<dbReference type="Gene3D" id="1.10.10.10">
    <property type="entry name" value="Winged helix-like DNA-binding domain superfamily/Winged helix DNA-binding domain"/>
    <property type="match status" value="1"/>
</dbReference>
<dbReference type="InterPro" id="IPR036390">
    <property type="entry name" value="WH_DNA-bd_sf"/>
</dbReference>
<sequence length="140" mass="15566">MYQTDEVDKKILALLKENSRLAFTKIAEEVGLSEAAVRKRVERLQQEGVIKRFTVEVEAGEKVKAIILVSVQPSRPNPLVAQQIKKIEGVDLVLEVAGEVDIVALISGASMQEVNKNIDEVRKIEGLTKTNSMIVLRSWV</sequence>
<keyword evidence="1" id="KW-0805">Transcription regulation</keyword>
<keyword evidence="3" id="KW-0804">Transcription</keyword>
<dbReference type="InterPro" id="IPR036388">
    <property type="entry name" value="WH-like_DNA-bd_sf"/>
</dbReference>
<evidence type="ECO:0000259" key="4">
    <source>
        <dbReference type="PROSITE" id="PS50956"/>
    </source>
</evidence>
<evidence type="ECO:0000256" key="2">
    <source>
        <dbReference type="ARBA" id="ARBA00023125"/>
    </source>
</evidence>
<keyword evidence="2" id="KW-0238">DNA-binding</keyword>
<evidence type="ECO:0000256" key="1">
    <source>
        <dbReference type="ARBA" id="ARBA00023015"/>
    </source>
</evidence>
<dbReference type="GO" id="GO:0043565">
    <property type="term" value="F:sequence-specific DNA binding"/>
    <property type="evidence" value="ECO:0007669"/>
    <property type="project" value="InterPro"/>
</dbReference>
<dbReference type="PROSITE" id="PS50956">
    <property type="entry name" value="HTH_ASNC_2"/>
    <property type="match status" value="1"/>
</dbReference>
<dbReference type="SUPFAM" id="SSF46785">
    <property type="entry name" value="Winged helix' DNA-binding domain"/>
    <property type="match status" value="1"/>
</dbReference>
<protein>
    <recommendedName>
        <fullName evidence="4">HTH asnC-type domain-containing protein</fullName>
    </recommendedName>
</protein>
<evidence type="ECO:0000256" key="3">
    <source>
        <dbReference type="ARBA" id="ARBA00023163"/>
    </source>
</evidence>
<proteinExistence type="predicted"/>
<dbReference type="InterPro" id="IPR011991">
    <property type="entry name" value="ArsR-like_HTH"/>
</dbReference>
<dbReference type="PANTHER" id="PTHR30154">
    <property type="entry name" value="LEUCINE-RESPONSIVE REGULATORY PROTEIN"/>
    <property type="match status" value="1"/>
</dbReference>
<dbReference type="GO" id="GO:0005829">
    <property type="term" value="C:cytosol"/>
    <property type="evidence" value="ECO:0007669"/>
    <property type="project" value="TreeGrafter"/>
</dbReference>
<dbReference type="SUPFAM" id="SSF54909">
    <property type="entry name" value="Dimeric alpha+beta barrel"/>
    <property type="match status" value="1"/>
</dbReference>
<dbReference type="Pfam" id="PF01037">
    <property type="entry name" value="AsnC_trans_reg"/>
    <property type="match status" value="1"/>
</dbReference>
<dbReference type="InterPro" id="IPR019888">
    <property type="entry name" value="Tscrpt_reg_AsnC-like"/>
</dbReference>
<comment type="caution">
    <text evidence="5">The sequence shown here is derived from an EMBL/GenBank/DDBJ whole genome shotgun (WGS) entry which is preliminary data.</text>
</comment>
<evidence type="ECO:0000313" key="6">
    <source>
        <dbReference type="Proteomes" id="UP000288215"/>
    </source>
</evidence>
<dbReference type="InterPro" id="IPR000485">
    <property type="entry name" value="AsnC-type_HTH_dom"/>
</dbReference>
<dbReference type="InterPro" id="IPR011008">
    <property type="entry name" value="Dimeric_a/b-barrel"/>
</dbReference>
<name>A0A3S3VG40_METS7</name>
<dbReference type="PANTHER" id="PTHR30154:SF50">
    <property type="entry name" value="TRANSCRIPTIONAL REGULATOR, ASNC FAMILY"/>
    <property type="match status" value="1"/>
</dbReference>
<dbReference type="InterPro" id="IPR019887">
    <property type="entry name" value="Tscrpt_reg_AsnC/Lrp_C"/>
</dbReference>
<dbReference type="Pfam" id="PF13404">
    <property type="entry name" value="HTH_AsnC-type"/>
    <property type="match status" value="1"/>
</dbReference>
<feature type="domain" description="HTH asnC-type" evidence="4">
    <location>
        <begin position="1"/>
        <end position="65"/>
    </location>
</feature>
<reference evidence="5 6" key="1">
    <citation type="submission" date="2018-12" db="EMBL/GenBank/DDBJ databases">
        <title>The complete genome of the methanogenic archaea of the candidate phylum Verstraetearchaeota, obtained from the metagenome of underground thermal water.</title>
        <authorList>
            <person name="Kadnikov V.V."/>
            <person name="Mardanov A.V."/>
            <person name="Beletsky A.V."/>
            <person name="Karnachuk O.V."/>
            <person name="Ravin N.V."/>
        </authorList>
    </citation>
    <scope>NUCLEOTIDE SEQUENCE [LARGE SCALE GENOMIC DNA]</scope>
    <source>
        <strain evidence="5">Ch88</strain>
    </source>
</reference>
<dbReference type="Proteomes" id="UP000288215">
    <property type="component" value="Unassembled WGS sequence"/>
</dbReference>